<dbReference type="GO" id="GO:0043565">
    <property type="term" value="F:sequence-specific DNA binding"/>
    <property type="evidence" value="ECO:0007669"/>
    <property type="project" value="TreeGrafter"/>
</dbReference>
<dbReference type="Proteomes" id="UP000245754">
    <property type="component" value="Unassembled WGS sequence"/>
</dbReference>
<dbReference type="SUPFAM" id="SSF46785">
    <property type="entry name" value="Winged helix' DNA-binding domain"/>
    <property type="match status" value="1"/>
</dbReference>
<dbReference type="RefSeq" id="WP_109581089.1">
    <property type="nucleotide sequence ID" value="NZ_QGGT01000001.1"/>
</dbReference>
<dbReference type="Gene3D" id="3.40.190.290">
    <property type="match status" value="1"/>
</dbReference>
<dbReference type="InterPro" id="IPR036388">
    <property type="entry name" value="WH-like_DNA-bd_sf"/>
</dbReference>
<dbReference type="SUPFAM" id="SSF53850">
    <property type="entry name" value="Periplasmic binding protein-like II"/>
    <property type="match status" value="1"/>
</dbReference>
<dbReference type="GO" id="GO:0006351">
    <property type="term" value="P:DNA-templated transcription"/>
    <property type="evidence" value="ECO:0007669"/>
    <property type="project" value="TreeGrafter"/>
</dbReference>
<sequence>MHEDLNDLAYFAAVVEHDGFSAAARATGIEKTRLSRRVASLEKRLGVRLLLRTTRRIALTEAGQRFHEHCHATLERARAAYESVEALRTEPAGTVRISCPQVMAQSYLAPILAGFLAAHPKVNIVLEATDRDVDLVAERFDIALRASSDGLIADSLVVRKLATARQILVASPVFLNRHGRPTSPEGVSQLHTLCRPADVHDDQCRWTLTGPGSEAVVVAHIARLQSNDLRVLLEAAVQGIGIAMLPEPIVAGPLREGLVESVLPAMSGADHLIELLYHRPRGRLPSVRSLIGYLVAHLPVTQWRRTHASHRGAPSTGRGYAAHRTSAGTTGSA</sequence>
<dbReference type="InterPro" id="IPR036390">
    <property type="entry name" value="WH_DNA-bd_sf"/>
</dbReference>
<keyword evidence="2" id="KW-0805">Transcription regulation</keyword>
<comment type="similarity">
    <text evidence="1">Belongs to the LysR transcriptional regulatory family.</text>
</comment>
<dbReference type="InterPro" id="IPR058163">
    <property type="entry name" value="LysR-type_TF_proteobact-type"/>
</dbReference>
<evidence type="ECO:0000256" key="1">
    <source>
        <dbReference type="ARBA" id="ARBA00009437"/>
    </source>
</evidence>
<dbReference type="Gene3D" id="1.10.10.10">
    <property type="entry name" value="Winged helix-like DNA-binding domain superfamily/Winged helix DNA-binding domain"/>
    <property type="match status" value="1"/>
</dbReference>
<name>A0A316EXA3_9BURK</name>
<dbReference type="InterPro" id="IPR000847">
    <property type="entry name" value="LysR_HTH_N"/>
</dbReference>
<comment type="caution">
    <text evidence="7">The sequence shown here is derived from an EMBL/GenBank/DDBJ whole genome shotgun (WGS) entry which is preliminary data.</text>
</comment>
<dbReference type="Pfam" id="PF03466">
    <property type="entry name" value="LysR_substrate"/>
    <property type="match status" value="1"/>
</dbReference>
<proteinExistence type="inferred from homology"/>
<dbReference type="FunFam" id="1.10.10.10:FF:000001">
    <property type="entry name" value="LysR family transcriptional regulator"/>
    <property type="match status" value="1"/>
</dbReference>
<gene>
    <name evidence="7" type="ORF">C7419_1011239</name>
</gene>
<evidence type="ECO:0000313" key="7">
    <source>
        <dbReference type="EMBL" id="PWK37357.1"/>
    </source>
</evidence>
<dbReference type="PANTHER" id="PTHR30537:SF31">
    <property type="entry name" value="TRANSCRIPTIONAL REGULATOR, LYSR FAMILY"/>
    <property type="match status" value="1"/>
</dbReference>
<organism evidence="7 8">
    <name type="scientific">Cupriavidus plantarum</name>
    <dbReference type="NCBI Taxonomy" id="942865"/>
    <lineage>
        <taxon>Bacteria</taxon>
        <taxon>Pseudomonadati</taxon>
        <taxon>Pseudomonadota</taxon>
        <taxon>Betaproteobacteria</taxon>
        <taxon>Burkholderiales</taxon>
        <taxon>Burkholderiaceae</taxon>
        <taxon>Cupriavidus</taxon>
    </lineage>
</organism>
<dbReference type="PANTHER" id="PTHR30537">
    <property type="entry name" value="HTH-TYPE TRANSCRIPTIONAL REGULATOR"/>
    <property type="match status" value="1"/>
</dbReference>
<dbReference type="PROSITE" id="PS50931">
    <property type="entry name" value="HTH_LYSR"/>
    <property type="match status" value="1"/>
</dbReference>
<dbReference type="Pfam" id="PF00126">
    <property type="entry name" value="HTH_1"/>
    <property type="match status" value="1"/>
</dbReference>
<evidence type="ECO:0000256" key="3">
    <source>
        <dbReference type="ARBA" id="ARBA00023125"/>
    </source>
</evidence>
<evidence type="ECO:0000256" key="2">
    <source>
        <dbReference type="ARBA" id="ARBA00023015"/>
    </source>
</evidence>
<dbReference type="EMBL" id="QGGT01000001">
    <property type="protein sequence ID" value="PWK37357.1"/>
    <property type="molecule type" value="Genomic_DNA"/>
</dbReference>
<dbReference type="InterPro" id="IPR005119">
    <property type="entry name" value="LysR_subst-bd"/>
</dbReference>
<evidence type="ECO:0000256" key="5">
    <source>
        <dbReference type="SAM" id="MobiDB-lite"/>
    </source>
</evidence>
<keyword evidence="8" id="KW-1185">Reference proteome</keyword>
<keyword evidence="4" id="KW-0804">Transcription</keyword>
<dbReference type="AlphaFoldDB" id="A0A316EXA3"/>
<keyword evidence="3" id="KW-0238">DNA-binding</keyword>
<protein>
    <submittedName>
        <fullName evidence="7">LysR family transcriptional regulator</fullName>
    </submittedName>
</protein>
<feature type="region of interest" description="Disordered" evidence="5">
    <location>
        <begin position="306"/>
        <end position="333"/>
    </location>
</feature>
<accession>A0A316EXA3</accession>
<feature type="domain" description="HTH lysR-type" evidence="6">
    <location>
        <begin position="1"/>
        <end position="60"/>
    </location>
</feature>
<dbReference type="GO" id="GO:0003700">
    <property type="term" value="F:DNA-binding transcription factor activity"/>
    <property type="evidence" value="ECO:0007669"/>
    <property type="project" value="InterPro"/>
</dbReference>
<reference evidence="7 8" key="1">
    <citation type="submission" date="2018-05" db="EMBL/GenBank/DDBJ databases">
        <title>Genomic Encyclopedia of Type Strains, Phase IV (KMG-V): Genome sequencing to study the core and pangenomes of soil and plant-associated prokaryotes.</title>
        <authorList>
            <person name="Whitman W."/>
        </authorList>
    </citation>
    <scope>NUCLEOTIDE SEQUENCE [LARGE SCALE GENOMIC DNA]</scope>
    <source>
        <strain evidence="7 8">SLV-132</strain>
    </source>
</reference>
<evidence type="ECO:0000313" key="8">
    <source>
        <dbReference type="Proteomes" id="UP000245754"/>
    </source>
</evidence>
<evidence type="ECO:0000256" key="4">
    <source>
        <dbReference type="ARBA" id="ARBA00023163"/>
    </source>
</evidence>
<evidence type="ECO:0000259" key="6">
    <source>
        <dbReference type="PROSITE" id="PS50931"/>
    </source>
</evidence>